<proteinExistence type="inferred from homology"/>
<feature type="transmembrane region" description="Helical" evidence="2">
    <location>
        <begin position="7"/>
        <end position="29"/>
    </location>
</feature>
<evidence type="ECO:0000256" key="1">
    <source>
        <dbReference type="ARBA" id="ARBA00006068"/>
    </source>
</evidence>
<organism evidence="4 5">
    <name type="scientific">Wansuia hejianensis</name>
    <dbReference type="NCBI Taxonomy" id="2763667"/>
    <lineage>
        <taxon>Bacteria</taxon>
        <taxon>Bacillati</taxon>
        <taxon>Bacillota</taxon>
        <taxon>Clostridia</taxon>
        <taxon>Lachnospirales</taxon>
        <taxon>Lachnospiraceae</taxon>
        <taxon>Wansuia</taxon>
    </lineage>
</organism>
<dbReference type="Gene3D" id="3.40.630.190">
    <property type="entry name" value="LCP protein"/>
    <property type="match status" value="1"/>
</dbReference>
<accession>A0A7G9GHF3</accession>
<dbReference type="RefSeq" id="WP_249329608.1">
    <property type="nucleotide sequence ID" value="NZ_CP060635.1"/>
</dbReference>
<keyword evidence="5" id="KW-1185">Reference proteome</keyword>
<dbReference type="InterPro" id="IPR004474">
    <property type="entry name" value="LytR_CpsA_psr"/>
</dbReference>
<comment type="similarity">
    <text evidence="1">Belongs to the LytR/CpsA/Psr (LCP) family.</text>
</comment>
<protein>
    <submittedName>
        <fullName evidence="4">LCP family protein</fullName>
    </submittedName>
</protein>
<reference evidence="4 5" key="1">
    <citation type="submission" date="2020-08" db="EMBL/GenBank/DDBJ databases">
        <authorList>
            <person name="Liu C."/>
            <person name="Sun Q."/>
        </authorList>
    </citation>
    <scope>NUCLEOTIDE SEQUENCE [LARGE SCALE GENOMIC DNA]</scope>
    <source>
        <strain evidence="4 5">NSJ-29</strain>
    </source>
</reference>
<keyword evidence="2" id="KW-0812">Transmembrane</keyword>
<evidence type="ECO:0000259" key="3">
    <source>
        <dbReference type="Pfam" id="PF03816"/>
    </source>
</evidence>
<keyword evidence="2" id="KW-1133">Transmembrane helix</keyword>
<evidence type="ECO:0000313" key="5">
    <source>
        <dbReference type="Proteomes" id="UP000515860"/>
    </source>
</evidence>
<keyword evidence="2" id="KW-0472">Membrane</keyword>
<evidence type="ECO:0000313" key="4">
    <source>
        <dbReference type="EMBL" id="QNM10235.1"/>
    </source>
</evidence>
<dbReference type="PANTHER" id="PTHR33392:SF6">
    <property type="entry name" value="POLYISOPRENYL-TEICHOIC ACID--PEPTIDOGLYCAN TEICHOIC ACID TRANSFERASE TAGU"/>
    <property type="match status" value="1"/>
</dbReference>
<name>A0A7G9GHF3_9FIRM</name>
<evidence type="ECO:0000256" key="2">
    <source>
        <dbReference type="SAM" id="Phobius"/>
    </source>
</evidence>
<sequence length="419" mass="46741">MGKKKILFVVEIIVLLLLSFVLFVFIWAAQKFTLVNHQELDKDRLFMADGVNSGAAAGDKADGQPQDTTSALTGIDVIALVGLDTRDELDGRNSDTMIIACINHNEKSIKLVSLYRDTYLNVGDDYYGNSNYYTKANAAYNLGGPEQFLSMANLNLDLNITEYVTVDFSALCTTIELLGGLDIDMTREELIHLNDYNVETSEACNMEYEEIEVPPADEFDGAMTRTFHLNGSQAVSYARIRYTAGNDFCRASRQRLVLSKIMEKAKTVDLGTLDAVMNAVLPLVTTNLDNSKIVSMIQPLLTYSMPEENQDGFPFAHMPDDGSITGSDCVIPVTLEYNVTRLHQFLFPNEEYTSSPVVQGYSYQIVIDSGYGEEDIDTALGMDEVRKSPNGHRSCKTRRMWKPAVTVMIIKRMLGIKRL</sequence>
<dbReference type="PANTHER" id="PTHR33392">
    <property type="entry name" value="POLYISOPRENYL-TEICHOIC ACID--PEPTIDOGLYCAN TEICHOIC ACID TRANSFERASE TAGU"/>
    <property type="match status" value="1"/>
</dbReference>
<dbReference type="KEGG" id="whj:H9Q79_08220"/>
<dbReference type="InterPro" id="IPR050922">
    <property type="entry name" value="LytR/CpsA/Psr_CW_biosynth"/>
</dbReference>
<dbReference type="Pfam" id="PF03816">
    <property type="entry name" value="LytR_cpsA_psr"/>
    <property type="match status" value="1"/>
</dbReference>
<gene>
    <name evidence="4" type="ORF">H9Q79_08220</name>
</gene>
<dbReference type="AlphaFoldDB" id="A0A7G9GHF3"/>
<dbReference type="Proteomes" id="UP000515860">
    <property type="component" value="Chromosome"/>
</dbReference>
<dbReference type="EMBL" id="CP060635">
    <property type="protein sequence ID" value="QNM10235.1"/>
    <property type="molecule type" value="Genomic_DNA"/>
</dbReference>
<feature type="domain" description="Cell envelope-related transcriptional attenuator" evidence="3">
    <location>
        <begin position="93"/>
        <end position="266"/>
    </location>
</feature>